<dbReference type="PANTHER" id="PTHR30069">
    <property type="entry name" value="TONB-DEPENDENT OUTER MEMBRANE RECEPTOR"/>
    <property type="match status" value="1"/>
</dbReference>
<keyword evidence="6 8" id="KW-0472">Membrane</keyword>
<feature type="domain" description="TonB-dependent receptor plug" evidence="13">
    <location>
        <begin position="58"/>
        <end position="172"/>
    </location>
</feature>
<dbReference type="Gene3D" id="2.170.130.10">
    <property type="entry name" value="TonB-dependent receptor, plug domain"/>
    <property type="match status" value="1"/>
</dbReference>
<accession>A0A1G8IDG8</accession>
<evidence type="ECO:0000256" key="3">
    <source>
        <dbReference type="ARBA" id="ARBA00022452"/>
    </source>
</evidence>
<dbReference type="InterPro" id="IPR000531">
    <property type="entry name" value="Beta-barrel_TonB"/>
</dbReference>
<dbReference type="SUPFAM" id="SSF56935">
    <property type="entry name" value="Porins"/>
    <property type="match status" value="1"/>
</dbReference>
<dbReference type="GO" id="GO:0009279">
    <property type="term" value="C:cell outer membrane"/>
    <property type="evidence" value="ECO:0007669"/>
    <property type="project" value="UniProtKB-SubCell"/>
</dbReference>
<feature type="signal peptide" evidence="11">
    <location>
        <begin position="1"/>
        <end position="29"/>
    </location>
</feature>
<dbReference type="NCBIfam" id="NF010051">
    <property type="entry name" value="PRK13528.1"/>
    <property type="match status" value="1"/>
</dbReference>
<keyword evidence="11" id="KW-0732">Signal</keyword>
<dbReference type="GO" id="GO:0044718">
    <property type="term" value="P:siderophore transmembrane transport"/>
    <property type="evidence" value="ECO:0007669"/>
    <property type="project" value="TreeGrafter"/>
</dbReference>
<keyword evidence="14" id="KW-0675">Receptor</keyword>
<evidence type="ECO:0000256" key="6">
    <source>
        <dbReference type="ARBA" id="ARBA00023136"/>
    </source>
</evidence>
<feature type="domain" description="TonB-dependent receptor-like beta-barrel" evidence="12">
    <location>
        <begin position="258"/>
        <end position="712"/>
    </location>
</feature>
<dbReference type="NCBIfam" id="NF010048">
    <property type="entry name" value="PRK13524.1"/>
    <property type="match status" value="1"/>
</dbReference>
<organism evidence="14 15">
    <name type="scientific">Salipiger marinus</name>
    <dbReference type="NCBI Taxonomy" id="555512"/>
    <lineage>
        <taxon>Bacteria</taxon>
        <taxon>Pseudomonadati</taxon>
        <taxon>Pseudomonadota</taxon>
        <taxon>Alphaproteobacteria</taxon>
        <taxon>Rhodobacterales</taxon>
        <taxon>Roseobacteraceae</taxon>
        <taxon>Salipiger</taxon>
    </lineage>
</organism>
<keyword evidence="3 8" id="KW-1134">Transmembrane beta strand</keyword>
<evidence type="ECO:0000256" key="4">
    <source>
        <dbReference type="ARBA" id="ARBA00022692"/>
    </source>
</evidence>
<dbReference type="Pfam" id="PF07715">
    <property type="entry name" value="Plug"/>
    <property type="match status" value="1"/>
</dbReference>
<comment type="subcellular location">
    <subcellularLocation>
        <location evidence="1 8">Cell outer membrane</location>
        <topology evidence="1 8">Multi-pass membrane protein</topology>
    </subcellularLocation>
</comment>
<dbReference type="InterPro" id="IPR036942">
    <property type="entry name" value="Beta-barrel_TonB_sf"/>
</dbReference>
<keyword evidence="5 9" id="KW-0798">TonB box</keyword>
<evidence type="ECO:0000313" key="15">
    <source>
        <dbReference type="Proteomes" id="UP000199093"/>
    </source>
</evidence>
<evidence type="ECO:0000256" key="11">
    <source>
        <dbReference type="SAM" id="SignalP"/>
    </source>
</evidence>
<comment type="similarity">
    <text evidence="8 9">Belongs to the TonB-dependent receptor family.</text>
</comment>
<name>A0A1G8IDG8_9RHOB</name>
<sequence length="742" mass="80201">MATKRASLASGTAILLLVSMGTLVGTARAQSTDSETAGDGYLGTLVISAEDQIKQALGASTVTGEDLEKQPVVNDIADIIRKQPGVNLTGNSASGQRGNQRQIDIRGMGPENVLILVDGRPVTSRNAARMGRQGERDTRGDSNWVPAELVERIEVIRGPAAARYGSGAAGGVVNIITKKQLDEPTAQVSLHFDAPESDKEGVTRRANVLFAGPLNDRLSYRLYANVNKTDGDDPDINEGEAAGSEGVTNRDLGALLSWQLNAQNTLDFELTHSRQTNLFAGETGFGSGVTEEIGDDTTGTFSPVGEETRRDTRTVLAVTHTGDYDFGSSQSYLQYERTLNSALCQGTSGGGEGTLSYCVDSDGDGTNDDVAWVDTDYDALSGKTQWDLYGSLMGAETTYTLGAELRAERINQDIPDALLAASPTRDEFKDEDAKRQTIWGVYSEANILVNDRLTLTPGLRYDRSDKFGGNWSPSLNATYDFDDEWSMKVGIARAFKAPNLFQLNPDYYYNTMGMGCPDGFSGPCRIQGNADLDPEISINKEIGVAYNGLSGRSFSLTYFHNDYRDRIAADVVGGEVDPSTGGSVFQWANVPEAVVAGWEGNFYTPIAEDFAFNMNFTVMTESENKQTGNPLSLVPDYTVNAALDWQATDDLLLRLSATHYGTIPTITTTLSTNVEVTDEADLTERDPYTLVDLSAKWDLGDDSHISAGVTNLFDTSIERTGNGSETFNEPGRAYFIGLTKTF</sequence>
<evidence type="ECO:0000259" key="13">
    <source>
        <dbReference type="Pfam" id="PF07715"/>
    </source>
</evidence>
<dbReference type="Proteomes" id="UP000199093">
    <property type="component" value="Unassembled WGS sequence"/>
</dbReference>
<dbReference type="Gene3D" id="2.40.170.20">
    <property type="entry name" value="TonB-dependent receptor, beta-barrel domain"/>
    <property type="match status" value="1"/>
</dbReference>
<proteinExistence type="inferred from homology"/>
<keyword evidence="7 8" id="KW-0998">Cell outer membrane</keyword>
<feature type="chain" id="PRO_5011632356" evidence="11">
    <location>
        <begin position="30"/>
        <end position="742"/>
    </location>
</feature>
<dbReference type="OrthoDB" id="9796221at2"/>
<keyword evidence="2 8" id="KW-0813">Transport</keyword>
<keyword evidence="15" id="KW-1185">Reference proteome</keyword>
<dbReference type="STRING" id="555512.SAMN04487993_1001377"/>
<dbReference type="RefSeq" id="WP_089842883.1">
    <property type="nucleotide sequence ID" value="NZ_FNEJ01000001.1"/>
</dbReference>
<gene>
    <name evidence="14" type="ORF">SAMN04487993_1001377</name>
</gene>
<evidence type="ECO:0000256" key="2">
    <source>
        <dbReference type="ARBA" id="ARBA00022448"/>
    </source>
</evidence>
<dbReference type="EMBL" id="FNEJ01000001">
    <property type="protein sequence ID" value="SDI16847.1"/>
    <property type="molecule type" value="Genomic_DNA"/>
</dbReference>
<dbReference type="PROSITE" id="PS52016">
    <property type="entry name" value="TONB_DEPENDENT_REC_3"/>
    <property type="match status" value="1"/>
</dbReference>
<keyword evidence="4 8" id="KW-0812">Transmembrane</keyword>
<evidence type="ECO:0000256" key="1">
    <source>
        <dbReference type="ARBA" id="ARBA00004571"/>
    </source>
</evidence>
<dbReference type="PANTHER" id="PTHR30069:SF8">
    <property type="entry name" value="TONB-DEPENDENT SIDEROPHORE RECEPTOR PROTEIN"/>
    <property type="match status" value="1"/>
</dbReference>
<dbReference type="AlphaFoldDB" id="A0A1G8IDG8"/>
<dbReference type="Pfam" id="PF00593">
    <property type="entry name" value="TonB_dep_Rec_b-barrel"/>
    <property type="match status" value="1"/>
</dbReference>
<dbReference type="InterPro" id="IPR012910">
    <property type="entry name" value="Plug_dom"/>
</dbReference>
<feature type="region of interest" description="Disordered" evidence="10">
    <location>
        <begin position="285"/>
        <end position="309"/>
    </location>
</feature>
<evidence type="ECO:0000313" key="14">
    <source>
        <dbReference type="EMBL" id="SDI16847.1"/>
    </source>
</evidence>
<evidence type="ECO:0000256" key="8">
    <source>
        <dbReference type="PROSITE-ProRule" id="PRU01360"/>
    </source>
</evidence>
<dbReference type="GO" id="GO:0015344">
    <property type="term" value="F:siderophore uptake transmembrane transporter activity"/>
    <property type="evidence" value="ECO:0007669"/>
    <property type="project" value="TreeGrafter"/>
</dbReference>
<reference evidence="14 15" key="1">
    <citation type="submission" date="2016-10" db="EMBL/GenBank/DDBJ databases">
        <authorList>
            <person name="de Groot N.N."/>
        </authorList>
    </citation>
    <scope>NUCLEOTIDE SEQUENCE [LARGE SCALE GENOMIC DNA]</scope>
    <source>
        <strain evidence="14 15">DSM 26424</strain>
    </source>
</reference>
<dbReference type="InterPro" id="IPR058134">
    <property type="entry name" value="PirA/FepA/PfeA"/>
</dbReference>
<evidence type="ECO:0000256" key="9">
    <source>
        <dbReference type="RuleBase" id="RU003357"/>
    </source>
</evidence>
<evidence type="ECO:0000259" key="12">
    <source>
        <dbReference type="Pfam" id="PF00593"/>
    </source>
</evidence>
<evidence type="ECO:0000256" key="5">
    <source>
        <dbReference type="ARBA" id="ARBA00023077"/>
    </source>
</evidence>
<evidence type="ECO:0000256" key="10">
    <source>
        <dbReference type="SAM" id="MobiDB-lite"/>
    </source>
</evidence>
<protein>
    <submittedName>
        <fullName evidence="14">Outer membrane receptor for ferrienterochelin and colicins</fullName>
    </submittedName>
</protein>
<dbReference type="InterPro" id="IPR037066">
    <property type="entry name" value="Plug_dom_sf"/>
</dbReference>
<dbReference type="CDD" id="cd01347">
    <property type="entry name" value="ligand_gated_channel"/>
    <property type="match status" value="1"/>
</dbReference>
<evidence type="ECO:0000256" key="7">
    <source>
        <dbReference type="ARBA" id="ARBA00023237"/>
    </source>
</evidence>
<dbReference type="InterPro" id="IPR039426">
    <property type="entry name" value="TonB-dep_rcpt-like"/>
</dbReference>